<feature type="transmembrane region" description="Helical" evidence="10">
    <location>
        <begin position="12"/>
        <end position="34"/>
    </location>
</feature>
<proteinExistence type="predicted"/>
<dbReference type="Pfam" id="PF00001">
    <property type="entry name" value="7tm_1"/>
    <property type="match status" value="1"/>
</dbReference>
<feature type="transmembrane region" description="Helical" evidence="10">
    <location>
        <begin position="41"/>
        <end position="61"/>
    </location>
</feature>
<evidence type="ECO:0000256" key="1">
    <source>
        <dbReference type="ARBA" id="ARBA00004651"/>
    </source>
</evidence>
<dbReference type="CDD" id="cd00637">
    <property type="entry name" value="7tm_classA_rhodopsin-like"/>
    <property type="match status" value="1"/>
</dbReference>
<evidence type="ECO:0000256" key="10">
    <source>
        <dbReference type="SAM" id="Phobius"/>
    </source>
</evidence>
<evidence type="ECO:0000256" key="6">
    <source>
        <dbReference type="ARBA" id="ARBA00023136"/>
    </source>
</evidence>
<evidence type="ECO:0000313" key="12">
    <source>
        <dbReference type="EnsemblMetazoa" id="XP_038074126.1"/>
    </source>
</evidence>
<evidence type="ECO:0000256" key="7">
    <source>
        <dbReference type="ARBA" id="ARBA00023170"/>
    </source>
</evidence>
<evidence type="ECO:0000259" key="11">
    <source>
        <dbReference type="PROSITE" id="PS50262"/>
    </source>
</evidence>
<evidence type="ECO:0000256" key="8">
    <source>
        <dbReference type="ARBA" id="ARBA00023180"/>
    </source>
</evidence>
<feature type="transmembrane region" description="Helical" evidence="10">
    <location>
        <begin position="242"/>
        <end position="265"/>
    </location>
</feature>
<keyword evidence="7" id="KW-0675">Receptor</keyword>
<evidence type="ECO:0000256" key="2">
    <source>
        <dbReference type="ARBA" id="ARBA00022475"/>
    </source>
</evidence>
<dbReference type="RefSeq" id="XP_038074126.1">
    <property type="nucleotide sequence ID" value="XM_038218198.1"/>
</dbReference>
<feature type="transmembrane region" description="Helical" evidence="10">
    <location>
        <begin position="205"/>
        <end position="230"/>
    </location>
</feature>
<keyword evidence="6 10" id="KW-0472">Membrane</keyword>
<dbReference type="InterPro" id="IPR017452">
    <property type="entry name" value="GPCR_Rhodpsn_7TM"/>
</dbReference>
<keyword evidence="13" id="KW-1185">Reference proteome</keyword>
<evidence type="ECO:0000256" key="3">
    <source>
        <dbReference type="ARBA" id="ARBA00022692"/>
    </source>
</evidence>
<dbReference type="PRINTS" id="PR00237">
    <property type="entry name" value="GPCRRHODOPSN"/>
</dbReference>
<evidence type="ECO:0000313" key="13">
    <source>
        <dbReference type="Proteomes" id="UP000887568"/>
    </source>
</evidence>
<dbReference type="EnsemblMetazoa" id="XM_038218198.1">
    <property type="protein sequence ID" value="XP_038074126.1"/>
    <property type="gene ID" value="LOC119742158"/>
</dbReference>
<dbReference type="InterPro" id="IPR000276">
    <property type="entry name" value="GPCR_Rhodpsn"/>
</dbReference>
<dbReference type="AlphaFoldDB" id="A0A914BDQ4"/>
<comment type="subcellular location">
    <subcellularLocation>
        <location evidence="1">Cell membrane</location>
        <topology evidence="1">Multi-pass membrane protein</topology>
    </subcellularLocation>
</comment>
<dbReference type="RefSeq" id="XP_038074125.1">
    <property type="nucleotide sequence ID" value="XM_038218197.1"/>
</dbReference>
<protein>
    <recommendedName>
        <fullName evidence="11">G-protein coupled receptors family 1 profile domain-containing protein</fullName>
    </recommendedName>
</protein>
<dbReference type="GO" id="GO:0005886">
    <property type="term" value="C:plasma membrane"/>
    <property type="evidence" value="ECO:0007669"/>
    <property type="project" value="UniProtKB-SubCell"/>
</dbReference>
<keyword evidence="5" id="KW-0297">G-protein coupled receptor</keyword>
<dbReference type="Proteomes" id="UP000887568">
    <property type="component" value="Unplaced"/>
</dbReference>
<keyword evidence="9" id="KW-0807">Transducer</keyword>
<feature type="domain" description="G-protein coupled receptors family 1 profile" evidence="11">
    <location>
        <begin position="23"/>
        <end position="264"/>
    </location>
</feature>
<evidence type="ECO:0000256" key="4">
    <source>
        <dbReference type="ARBA" id="ARBA00022989"/>
    </source>
</evidence>
<feature type="transmembrane region" description="Helical" evidence="10">
    <location>
        <begin position="146"/>
        <end position="170"/>
    </location>
</feature>
<feature type="transmembrane region" description="Helical" evidence="10">
    <location>
        <begin position="115"/>
        <end position="134"/>
    </location>
</feature>
<dbReference type="PROSITE" id="PS50262">
    <property type="entry name" value="G_PROTEIN_RECEP_F1_2"/>
    <property type="match status" value="1"/>
</dbReference>
<dbReference type="Gene3D" id="1.20.1070.10">
    <property type="entry name" value="Rhodopsin 7-helix transmembrane proteins"/>
    <property type="match status" value="1"/>
</dbReference>
<dbReference type="SUPFAM" id="SSF81321">
    <property type="entry name" value="Family A G protein-coupled receptor-like"/>
    <property type="match status" value="1"/>
</dbReference>
<dbReference type="GO" id="GO:0004930">
    <property type="term" value="F:G protein-coupled receptor activity"/>
    <property type="evidence" value="ECO:0007669"/>
    <property type="project" value="UniProtKB-KW"/>
</dbReference>
<reference evidence="12" key="1">
    <citation type="submission" date="2022-11" db="UniProtKB">
        <authorList>
            <consortium name="EnsemblMetazoa"/>
        </authorList>
    </citation>
    <scope>IDENTIFICATION</scope>
</reference>
<dbReference type="EnsemblMetazoa" id="XM_038218197.1">
    <property type="protein sequence ID" value="XP_038074125.1"/>
    <property type="gene ID" value="LOC119742158"/>
</dbReference>
<sequence>MDEEVITAIRYAVSVCSILAIVANSIVITVFAVTKQLRNKYYAFIFNLALADGLFAAFNIAVPWTDKSSASDVWAGLVIASFTVSVLTILAAAINRYLALSLTPPARYDALVTGYRLAGVCAILWVCSILYGFLIRNVAASGVYHVIQHLVYSLVLVVIWFITAIAYFLAFRKVKQYTPPLASTPGISVNADCDDDTRARQTRRLLVIFTCVLLMSFISWVPYGMLWMVVYFNTSLLYNAHFLAFFWGIYFMYCLSTVINPLIYWCGLNAFREGFYAVFCRCVVKSDNGRTDIEPITNENTVVDTVL</sequence>
<dbReference type="PANTHER" id="PTHR24246">
    <property type="entry name" value="OLFACTORY RECEPTOR AND ADENOSINE RECEPTOR"/>
    <property type="match status" value="1"/>
</dbReference>
<evidence type="ECO:0000256" key="9">
    <source>
        <dbReference type="ARBA" id="ARBA00023224"/>
    </source>
</evidence>
<keyword evidence="8" id="KW-0325">Glycoprotein</keyword>
<keyword evidence="2" id="KW-1003">Cell membrane</keyword>
<keyword evidence="4 10" id="KW-1133">Transmembrane helix</keyword>
<organism evidence="12 13">
    <name type="scientific">Patiria miniata</name>
    <name type="common">Bat star</name>
    <name type="synonym">Asterina miniata</name>
    <dbReference type="NCBI Taxonomy" id="46514"/>
    <lineage>
        <taxon>Eukaryota</taxon>
        <taxon>Metazoa</taxon>
        <taxon>Echinodermata</taxon>
        <taxon>Eleutherozoa</taxon>
        <taxon>Asterozoa</taxon>
        <taxon>Asteroidea</taxon>
        <taxon>Valvatacea</taxon>
        <taxon>Valvatida</taxon>
        <taxon>Asterinidae</taxon>
        <taxon>Patiria</taxon>
    </lineage>
</organism>
<dbReference type="PANTHER" id="PTHR24246:SF27">
    <property type="entry name" value="ADENOSINE RECEPTOR, ISOFORM A"/>
    <property type="match status" value="1"/>
</dbReference>
<feature type="transmembrane region" description="Helical" evidence="10">
    <location>
        <begin position="73"/>
        <end position="94"/>
    </location>
</feature>
<accession>A0A914BDQ4</accession>
<keyword evidence="3 10" id="KW-0812">Transmembrane</keyword>
<evidence type="ECO:0000256" key="5">
    <source>
        <dbReference type="ARBA" id="ARBA00023040"/>
    </source>
</evidence>
<dbReference type="GeneID" id="119742158"/>
<name>A0A914BDQ4_PATMI</name>